<dbReference type="InterPro" id="IPR009100">
    <property type="entry name" value="AcylCoA_DH/oxidase_NM_dom_sf"/>
</dbReference>
<dbReference type="Gene3D" id="2.40.110.10">
    <property type="entry name" value="Butyryl-CoA Dehydrogenase, subunit A, domain 2"/>
    <property type="match status" value="1"/>
</dbReference>
<dbReference type="Pfam" id="PF08028">
    <property type="entry name" value="Acyl-CoA_dh_2"/>
    <property type="match status" value="1"/>
</dbReference>
<dbReference type="InterPro" id="IPR037069">
    <property type="entry name" value="AcylCoA_DH/ox_N_sf"/>
</dbReference>
<proteinExistence type="predicted"/>
<dbReference type="RefSeq" id="WP_214156366.1">
    <property type="nucleotide sequence ID" value="NZ_JAHBAY010000005.1"/>
</dbReference>
<sequence length="344" mass="35798">MSTTEFKILAANAAVTEEQGRPAAASLEAVRAAGDFALRTPVEHGGAWAGAVAVSRRLASLAQACPSTAWNVGTSAVAKTLAARSGLDAALFADPLAQACGTGVPTGQLERGPHGARLNGSWVSVSGCEDAEWALLGVMDGAVFSVAAVPLADLRVEHTWDMAGMRGTGSHTLVARDVPVPDHRIAAAKLPGEYADLLFYGLTALAPVVGATQGALGVVREMFASDRKPFMSAHAKMGESAGARHWLARATALTGRAERTMLALAAEAEAGATDAPRLGLELAEASRDCRAALELLLDLGGTRGFRRSNDLQRFWRDVAVAGRHPHLNAYLATERYGEALTAGL</sequence>
<dbReference type="Gene3D" id="1.20.140.10">
    <property type="entry name" value="Butyryl-CoA Dehydrogenase, subunit A, domain 3"/>
    <property type="match status" value="1"/>
</dbReference>
<dbReference type="EMBL" id="JAHBAY010000005">
    <property type="protein sequence ID" value="MBT0770074.1"/>
    <property type="molecule type" value="Genomic_DNA"/>
</dbReference>
<evidence type="ECO:0000313" key="3">
    <source>
        <dbReference type="EMBL" id="MBT0770074.1"/>
    </source>
</evidence>
<dbReference type="PIRSF" id="PIRSF016578">
    <property type="entry name" value="HsaA"/>
    <property type="match status" value="1"/>
</dbReference>
<evidence type="ECO:0000259" key="2">
    <source>
        <dbReference type="Pfam" id="PF08028"/>
    </source>
</evidence>
<protein>
    <recommendedName>
        <fullName evidence="2">Acyl-CoA dehydrogenase C-terminal domain-containing protein</fullName>
    </recommendedName>
</protein>
<dbReference type="InterPro" id="IPR046373">
    <property type="entry name" value="Acyl-CoA_Oxase/DH_mid-dom_sf"/>
</dbReference>
<comment type="caution">
    <text evidence="3">The sequence shown here is derived from an EMBL/GenBank/DDBJ whole genome shotgun (WGS) entry which is preliminary data.</text>
</comment>
<evidence type="ECO:0000256" key="1">
    <source>
        <dbReference type="ARBA" id="ARBA00023002"/>
    </source>
</evidence>
<gene>
    <name evidence="3" type="ORF">KIH74_14135</name>
</gene>
<keyword evidence="1" id="KW-0560">Oxidoreductase</keyword>
<reference evidence="3 4" key="1">
    <citation type="submission" date="2021-05" db="EMBL/GenBank/DDBJ databases">
        <title>Kineosporia and Streptomyces sp. nov. two new marine actinobacteria isolated from Coral.</title>
        <authorList>
            <person name="Buangrab K."/>
            <person name="Sutthacheep M."/>
            <person name="Yeemin T."/>
            <person name="Harunari E."/>
            <person name="Igarashi Y."/>
            <person name="Kanchanasin P."/>
            <person name="Tanasupawat S."/>
            <person name="Phongsopitanun W."/>
        </authorList>
    </citation>
    <scope>NUCLEOTIDE SEQUENCE [LARGE SCALE GENOMIC DNA]</scope>
    <source>
        <strain evidence="3 4">J2-2</strain>
    </source>
</reference>
<organism evidence="3 4">
    <name type="scientific">Kineosporia corallincola</name>
    <dbReference type="NCBI Taxonomy" id="2835133"/>
    <lineage>
        <taxon>Bacteria</taxon>
        <taxon>Bacillati</taxon>
        <taxon>Actinomycetota</taxon>
        <taxon>Actinomycetes</taxon>
        <taxon>Kineosporiales</taxon>
        <taxon>Kineosporiaceae</taxon>
        <taxon>Kineosporia</taxon>
    </lineage>
</organism>
<name>A0ABS5TG61_9ACTN</name>
<dbReference type="InterPro" id="IPR013107">
    <property type="entry name" value="Acyl-CoA_DH_C"/>
</dbReference>
<dbReference type="Gene3D" id="1.10.540.10">
    <property type="entry name" value="Acyl-CoA dehydrogenase/oxidase, N-terminal domain"/>
    <property type="match status" value="1"/>
</dbReference>
<accession>A0ABS5TG61</accession>
<evidence type="ECO:0000313" key="4">
    <source>
        <dbReference type="Proteomes" id="UP001197247"/>
    </source>
</evidence>
<dbReference type="SUPFAM" id="SSF47203">
    <property type="entry name" value="Acyl-CoA dehydrogenase C-terminal domain-like"/>
    <property type="match status" value="1"/>
</dbReference>
<dbReference type="SUPFAM" id="SSF56645">
    <property type="entry name" value="Acyl-CoA dehydrogenase NM domain-like"/>
    <property type="match status" value="1"/>
</dbReference>
<keyword evidence="4" id="KW-1185">Reference proteome</keyword>
<dbReference type="InterPro" id="IPR036250">
    <property type="entry name" value="AcylCo_DH-like_C"/>
</dbReference>
<dbReference type="Proteomes" id="UP001197247">
    <property type="component" value="Unassembled WGS sequence"/>
</dbReference>
<feature type="domain" description="Acyl-CoA dehydrogenase C-terminal" evidence="2">
    <location>
        <begin position="204"/>
        <end position="328"/>
    </location>
</feature>